<feature type="region of interest" description="Disordered" evidence="1">
    <location>
        <begin position="1"/>
        <end position="27"/>
    </location>
</feature>
<sequence>MARSSLCTWQAGRKARTAHERSDTAPGERIRAMHTGRCAPGGARRVVRAGWWDGTRGRPRTTAGQTTRTGV</sequence>
<name>A0ABZ1GCN1_9ACTN</name>
<keyword evidence="3" id="KW-1185">Reference proteome</keyword>
<accession>A0ABZ1GCN1</accession>
<dbReference type="RefSeq" id="WP_326597072.1">
    <property type="nucleotide sequence ID" value="NZ_CP109114.1"/>
</dbReference>
<dbReference type="EMBL" id="CP109114">
    <property type="protein sequence ID" value="WSC17520.1"/>
    <property type="molecule type" value="Genomic_DNA"/>
</dbReference>
<organism evidence="2 3">
    <name type="scientific">Streptomyces brevispora</name>
    <dbReference type="NCBI Taxonomy" id="887462"/>
    <lineage>
        <taxon>Bacteria</taxon>
        <taxon>Bacillati</taxon>
        <taxon>Actinomycetota</taxon>
        <taxon>Actinomycetes</taxon>
        <taxon>Kitasatosporales</taxon>
        <taxon>Streptomycetaceae</taxon>
        <taxon>Streptomyces</taxon>
    </lineage>
</organism>
<evidence type="ECO:0000313" key="3">
    <source>
        <dbReference type="Proteomes" id="UP001330827"/>
    </source>
</evidence>
<protein>
    <submittedName>
        <fullName evidence="2">Uncharacterized protein</fullName>
    </submittedName>
</protein>
<evidence type="ECO:0000256" key="1">
    <source>
        <dbReference type="SAM" id="MobiDB-lite"/>
    </source>
</evidence>
<gene>
    <name evidence="2" type="ORF">OIE64_35070</name>
</gene>
<evidence type="ECO:0000313" key="2">
    <source>
        <dbReference type="EMBL" id="WSC17520.1"/>
    </source>
</evidence>
<proteinExistence type="predicted"/>
<reference evidence="2 3" key="1">
    <citation type="submission" date="2022-10" db="EMBL/GenBank/DDBJ databases">
        <title>The complete genomes of actinobacterial strains from the NBC collection.</title>
        <authorList>
            <person name="Joergensen T.S."/>
            <person name="Alvarez Arevalo M."/>
            <person name="Sterndorff E.B."/>
            <person name="Faurdal D."/>
            <person name="Vuksanovic O."/>
            <person name="Mourched A.-S."/>
            <person name="Charusanti P."/>
            <person name="Shaw S."/>
            <person name="Blin K."/>
            <person name="Weber T."/>
        </authorList>
    </citation>
    <scope>NUCLEOTIDE SEQUENCE [LARGE SCALE GENOMIC DNA]</scope>
    <source>
        <strain evidence="2 3">NBC 01769</strain>
    </source>
</reference>
<feature type="compositionally biased region" description="Basic and acidic residues" evidence="1">
    <location>
        <begin position="17"/>
        <end position="27"/>
    </location>
</feature>
<dbReference type="Proteomes" id="UP001330827">
    <property type="component" value="Chromosome"/>
</dbReference>